<evidence type="ECO:0000313" key="1">
    <source>
        <dbReference type="EMBL" id="SJZ76333.1"/>
    </source>
</evidence>
<sequence length="54" mass="6015">NWGNALESLASKKSGEESEDLYAQAFGKYELATKYKPDDHEAYNNWGSALCELA</sequence>
<dbReference type="EMBL" id="FUWL01000019">
    <property type="protein sequence ID" value="SJZ76333.1"/>
    <property type="molecule type" value="Genomic_DNA"/>
</dbReference>
<dbReference type="InterPro" id="IPR011990">
    <property type="entry name" value="TPR-like_helical_dom_sf"/>
</dbReference>
<reference evidence="1 2" key="1">
    <citation type="submission" date="2017-02" db="EMBL/GenBank/DDBJ databases">
        <authorList>
            <person name="Peterson S.W."/>
        </authorList>
    </citation>
    <scope>NUCLEOTIDE SEQUENCE [LARGE SCALE GENOMIC DNA]</scope>
    <source>
        <strain evidence="1 2">ATCC 700135</strain>
    </source>
</reference>
<evidence type="ECO:0008006" key="3">
    <source>
        <dbReference type="Google" id="ProtNLM"/>
    </source>
</evidence>
<dbReference type="Gene3D" id="1.25.40.10">
    <property type="entry name" value="Tetratricopeptide repeat domain"/>
    <property type="match status" value="1"/>
</dbReference>
<proteinExistence type="predicted"/>
<dbReference type="SUPFAM" id="SSF48452">
    <property type="entry name" value="TPR-like"/>
    <property type="match status" value="1"/>
</dbReference>
<name>A0A1T4NB70_PORCN</name>
<evidence type="ECO:0000313" key="2">
    <source>
        <dbReference type="Proteomes" id="UP000189956"/>
    </source>
</evidence>
<dbReference type="Proteomes" id="UP000189956">
    <property type="component" value="Unassembled WGS sequence"/>
</dbReference>
<accession>A0A1T4NB70</accession>
<gene>
    <name evidence="1" type="ORF">SAMN02745205_01844</name>
</gene>
<organism evidence="1 2">
    <name type="scientific">Porphyromonas cangingivalis</name>
    <dbReference type="NCBI Taxonomy" id="36874"/>
    <lineage>
        <taxon>Bacteria</taxon>
        <taxon>Pseudomonadati</taxon>
        <taxon>Bacteroidota</taxon>
        <taxon>Bacteroidia</taxon>
        <taxon>Bacteroidales</taxon>
        <taxon>Porphyromonadaceae</taxon>
        <taxon>Porphyromonas</taxon>
    </lineage>
</organism>
<dbReference type="AlphaFoldDB" id="A0A1T4NB70"/>
<protein>
    <recommendedName>
        <fullName evidence="3">TPR repeat-containing protein</fullName>
    </recommendedName>
</protein>
<feature type="non-terminal residue" evidence="1">
    <location>
        <position position="1"/>
    </location>
</feature>